<keyword evidence="2" id="KW-1185">Reference proteome</keyword>
<comment type="caution">
    <text evidence="1">The sequence shown here is derived from an EMBL/GenBank/DDBJ whole genome shotgun (WGS) entry which is preliminary data.</text>
</comment>
<organism evidence="1 2">
    <name type="scientific">Dioscorea alata</name>
    <name type="common">Purple yam</name>
    <dbReference type="NCBI Taxonomy" id="55571"/>
    <lineage>
        <taxon>Eukaryota</taxon>
        <taxon>Viridiplantae</taxon>
        <taxon>Streptophyta</taxon>
        <taxon>Embryophyta</taxon>
        <taxon>Tracheophyta</taxon>
        <taxon>Spermatophyta</taxon>
        <taxon>Magnoliopsida</taxon>
        <taxon>Liliopsida</taxon>
        <taxon>Dioscoreales</taxon>
        <taxon>Dioscoreaceae</taxon>
        <taxon>Dioscorea</taxon>
    </lineage>
</organism>
<evidence type="ECO:0000313" key="2">
    <source>
        <dbReference type="Proteomes" id="UP000827976"/>
    </source>
</evidence>
<protein>
    <submittedName>
        <fullName evidence="1">Mitochondrial glycoprotein</fullName>
    </submittedName>
</protein>
<accession>A0ACB7WMC4</accession>
<sequence>MARSASSLLLRRFLRHPIPSPSPLLSHHRPLFYSSLVRSRAVSQVLERPQFLTSLRFASANAKPKLSADDNISKVLYSEIDCAERECVDREDSDLPKDFPFEIVDNPGDQSITLKREFAGEKIQVNVFMELDDMGDMNEDDEDDGNDDDDDHEDGGSPMPKISLIALIDKGEGPSLEFCCDLAADGLHIESMLLKRDDSSSEEGNAYEGPEFSDLDENLQKAFYKYLEERGISPSLREFLHEYMTQKEDREYLNWLKNMKSFIEK</sequence>
<reference evidence="2" key="1">
    <citation type="journal article" date="2022" name="Nat. Commun.">
        <title>Chromosome evolution and the genetic basis of agronomically important traits in greater yam.</title>
        <authorList>
            <person name="Bredeson J.V."/>
            <person name="Lyons J.B."/>
            <person name="Oniyinde I.O."/>
            <person name="Okereke N.R."/>
            <person name="Kolade O."/>
            <person name="Nnabue I."/>
            <person name="Nwadili C.O."/>
            <person name="Hribova E."/>
            <person name="Parker M."/>
            <person name="Nwogha J."/>
            <person name="Shu S."/>
            <person name="Carlson J."/>
            <person name="Kariba R."/>
            <person name="Muthemba S."/>
            <person name="Knop K."/>
            <person name="Barton G.J."/>
            <person name="Sherwood A.V."/>
            <person name="Lopez-Montes A."/>
            <person name="Asiedu R."/>
            <person name="Jamnadass R."/>
            <person name="Muchugi A."/>
            <person name="Goodstein D."/>
            <person name="Egesi C.N."/>
            <person name="Featherston J."/>
            <person name="Asfaw A."/>
            <person name="Simpson G.G."/>
            <person name="Dolezel J."/>
            <person name="Hendre P.S."/>
            <person name="Van Deynze A."/>
            <person name="Kumar P.L."/>
            <person name="Obidiegwu J.E."/>
            <person name="Bhattacharjee R."/>
            <person name="Rokhsar D.S."/>
        </authorList>
    </citation>
    <scope>NUCLEOTIDE SEQUENCE [LARGE SCALE GENOMIC DNA]</scope>
    <source>
        <strain evidence="2">cv. TDa95/00328</strain>
    </source>
</reference>
<gene>
    <name evidence="1" type="ORF">IHE45_03G093300</name>
</gene>
<name>A0ACB7WMC4_DIOAL</name>
<evidence type="ECO:0000313" key="1">
    <source>
        <dbReference type="EMBL" id="KAH7689370.1"/>
    </source>
</evidence>
<proteinExistence type="predicted"/>
<dbReference type="Proteomes" id="UP000827976">
    <property type="component" value="Chromosome 3"/>
</dbReference>
<dbReference type="EMBL" id="CM037013">
    <property type="protein sequence ID" value="KAH7689370.1"/>
    <property type="molecule type" value="Genomic_DNA"/>
</dbReference>